<keyword evidence="1" id="KW-1133">Transmembrane helix</keyword>
<name>A0ABQ5RWN1_9CHLO</name>
<protein>
    <recommendedName>
        <fullName evidence="4">CSC1/OSCA1-like cytosolic domain-containing protein</fullName>
    </recommendedName>
</protein>
<evidence type="ECO:0000313" key="2">
    <source>
        <dbReference type="EMBL" id="GLI61618.1"/>
    </source>
</evidence>
<organism evidence="2 3">
    <name type="scientific">Volvox africanus</name>
    <dbReference type="NCBI Taxonomy" id="51714"/>
    <lineage>
        <taxon>Eukaryota</taxon>
        <taxon>Viridiplantae</taxon>
        <taxon>Chlorophyta</taxon>
        <taxon>core chlorophytes</taxon>
        <taxon>Chlorophyceae</taxon>
        <taxon>CS clade</taxon>
        <taxon>Chlamydomonadales</taxon>
        <taxon>Volvocaceae</taxon>
        <taxon>Volvox</taxon>
    </lineage>
</organism>
<feature type="transmembrane region" description="Helical" evidence="1">
    <location>
        <begin position="397"/>
        <end position="416"/>
    </location>
</feature>
<accession>A0ABQ5RWN1</accession>
<gene>
    <name evidence="2" type="ORF">VaNZ11_004036</name>
</gene>
<dbReference type="EMBL" id="BSDZ01000010">
    <property type="protein sequence ID" value="GLI61618.1"/>
    <property type="molecule type" value="Genomic_DNA"/>
</dbReference>
<feature type="transmembrane region" description="Helical" evidence="1">
    <location>
        <begin position="517"/>
        <end position="544"/>
    </location>
</feature>
<dbReference type="PANTHER" id="PTHR13018:SF135">
    <property type="entry name" value="CSC1_OSCA1-LIKE 7TM REGION DOMAIN-CONTAINING PROTEIN"/>
    <property type="match status" value="1"/>
</dbReference>
<reference evidence="2 3" key="1">
    <citation type="journal article" date="2023" name="IScience">
        <title>Expanded male sex-determining region conserved during the evolution of homothallism in the green alga Volvox.</title>
        <authorList>
            <person name="Yamamoto K."/>
            <person name="Matsuzaki R."/>
            <person name="Mahakham W."/>
            <person name="Heman W."/>
            <person name="Sekimoto H."/>
            <person name="Kawachi M."/>
            <person name="Minakuchi Y."/>
            <person name="Toyoda A."/>
            <person name="Nozaki H."/>
        </authorList>
    </citation>
    <scope>NUCLEOTIDE SEQUENCE [LARGE SCALE GENOMIC DNA]</scope>
    <source>
        <strain evidence="2 3">NIES-4468</strain>
    </source>
</reference>
<keyword evidence="1" id="KW-0472">Membrane</keyword>
<comment type="caution">
    <text evidence="2">The sequence shown here is derived from an EMBL/GenBank/DDBJ whole genome shotgun (WGS) entry which is preliminary data.</text>
</comment>
<feature type="transmembrane region" description="Helical" evidence="1">
    <location>
        <begin position="641"/>
        <end position="659"/>
    </location>
</feature>
<sequence length="661" mass="74201">MRFQLYRDTQQVGEHFSRYGEVMDVVLVTDRLGATLKHCRRAARLQQRQAMVLDAFKVRQSATYTAMVDKFDKQLTDIAEEVRELAESKQKVKAAFITFNSENERKTCTSYCPSGWLASLFQRRKDRFLLQHRFWVHQAAAPDDYQFEDLAVSEWQLFAREVAINVVMLLLVLLCASAIAKLTDISNQESYTVNFYKDRLVADSAAAMVLYTNTNSSITSTHAGTEANASALLGSELYSQLEGFCSRQLQDSCMMRLQSEYFGLVRMDYGAGLTWVNATSRLLFERALQEELECSTAASMQNDMCQLQGCLSCICLGIALGGPVTSEMGLGSSRNPSNSDVESTCSPYINQLDVRSWGIRLSISAVVAVLNSFIKWLLSVLVVQGRHWTHTARERSYALQCFVAMLFNTVVVLLVTNCEPLAKLARESQNNNWTRFFVKYGSYDDFTPGWYENVGLSILILMIINISGPLLNLLLEEALLISRRCCVLYCIAWPLQSDYDVAWSRPRFTLAQRIADLLLNVSLALLFGSGMPLLYLVLALYVIAAELADRWALTRLCRGAPRYNTGLMKVVMALLPWMAVAHCAFGLWMHTYFRVVVPGNSNGIEEVSHLTEAVNNAALKSSSSNLSVLQRSSVWHRITQPNGLSLLCVMAGLVLWLVIGR</sequence>
<keyword evidence="3" id="KW-1185">Reference proteome</keyword>
<feature type="transmembrane region" description="Helical" evidence="1">
    <location>
        <begin position="357"/>
        <end position="377"/>
    </location>
</feature>
<evidence type="ECO:0000256" key="1">
    <source>
        <dbReference type="SAM" id="Phobius"/>
    </source>
</evidence>
<evidence type="ECO:0008006" key="4">
    <source>
        <dbReference type="Google" id="ProtNLM"/>
    </source>
</evidence>
<dbReference type="InterPro" id="IPR045122">
    <property type="entry name" value="Csc1-like"/>
</dbReference>
<proteinExistence type="predicted"/>
<keyword evidence="1" id="KW-0812">Transmembrane</keyword>
<dbReference type="Proteomes" id="UP001165090">
    <property type="component" value="Unassembled WGS sequence"/>
</dbReference>
<evidence type="ECO:0000313" key="3">
    <source>
        <dbReference type="Proteomes" id="UP001165090"/>
    </source>
</evidence>
<dbReference type="PANTHER" id="PTHR13018">
    <property type="entry name" value="PROBABLE MEMBRANE PROTEIN DUF221-RELATED"/>
    <property type="match status" value="1"/>
</dbReference>
<feature type="transmembrane region" description="Helical" evidence="1">
    <location>
        <begin position="570"/>
        <end position="589"/>
    </location>
</feature>
<feature type="transmembrane region" description="Helical" evidence="1">
    <location>
        <begin position="454"/>
        <end position="475"/>
    </location>
</feature>